<keyword evidence="3" id="KW-0812">Transmembrane</keyword>
<evidence type="ECO:0000256" key="1">
    <source>
        <dbReference type="RuleBase" id="RU369079"/>
    </source>
</evidence>
<keyword evidence="3" id="KW-0472">Membrane</keyword>
<dbReference type="GO" id="GO:0005886">
    <property type="term" value="C:plasma membrane"/>
    <property type="evidence" value="ECO:0007669"/>
    <property type="project" value="UniProtKB-SubCell"/>
</dbReference>
<dbReference type="EMBL" id="FMVW01000007">
    <property type="protein sequence ID" value="SCZ42503.1"/>
    <property type="molecule type" value="Genomic_DNA"/>
</dbReference>
<feature type="region of interest" description="Disordered" evidence="2">
    <location>
        <begin position="1"/>
        <end position="35"/>
    </location>
</feature>
<evidence type="ECO:0000256" key="2">
    <source>
        <dbReference type="SAM" id="MobiDB-lite"/>
    </source>
</evidence>
<feature type="transmembrane region" description="Helical" evidence="3">
    <location>
        <begin position="129"/>
        <end position="150"/>
    </location>
</feature>
<feature type="transmembrane region" description="Helical" evidence="3">
    <location>
        <begin position="75"/>
        <end position="94"/>
    </location>
</feature>
<proteinExistence type="predicted"/>
<keyword evidence="6" id="KW-1185">Reference proteome</keyword>
<feature type="transmembrane region" description="Helical" evidence="3">
    <location>
        <begin position="652"/>
        <end position="670"/>
    </location>
</feature>
<dbReference type="OrthoDB" id="9759894at2"/>
<feature type="transmembrane region" description="Helical" evidence="3">
    <location>
        <begin position="628"/>
        <end position="646"/>
    </location>
</feature>
<accession>A0A1G5NYX4</accession>
<comment type="subcellular location">
    <subcellularLocation>
        <location evidence="1">Cell inner membrane</location>
        <topology evidence="1">Multi-pass membrane protein</topology>
    </subcellularLocation>
</comment>
<feature type="transmembrane region" description="Helical" evidence="3">
    <location>
        <begin position="573"/>
        <end position="593"/>
    </location>
</feature>
<keyword evidence="1" id="KW-1003">Cell membrane</keyword>
<sequence>MSADRSHDGEDAPRAEEDSLGGTAASPIGVGKDKDGEVETHVRSLTSWPARVFAACGIAISLFHIWANIDGRISTLWLVGIHFAGFAFLACLRYPLKIGRFVAPLWLDAVTGAVIAGATLFIIGSETAIYAQGVHLSPEHWVAAILVILGAIELTRRTTGPIIPVLIVLALSYVSFLGAYAPGVFRFAGLSYETVLFRSIFADEGMFGTIGRISASFVFMFILFGAFLVRSGAGDFIIDFARALAGRLVGGPGFVAVFASGLTGTISGSAVANTVSTGVITIPLMKKSGFPPRFAAGVEAAASTGGQLMPPIMGAGAFVMASNTQIPYLDIVAVATLPAIAYFLTVAFFVRIEAKKHHIVGVDNESRSAWEVLKAGGPAFLVPVATLIGLLIYGFTPVYAAGWAILSVVAASWLTKNRMGPKAILEALALGAQNMIMTAVLLIAVGLIVNVIAMTGIGNTFSLMIADWAGGNLLIALLLIALASLVLGMGLPVTAAYIVLATLSAPALQGMIENGYLVDLLTSGTLPEAARGPFLLADPEAMTKLAAPMSREAANAFIAAAPAEVLRLVHGQALDPALITAALLSAHMIIFWLSQDSNVTPPVCLTAFAAAAIARTPHMATGMTAWKLAKGLYIVPILFAYTPFLHGSVPEVLLVFAQAVIGSYAVGAAFEGYMEAPLAWPLRILAGVAGVVVLWPGLPVATAIGAAMTFALLLWTIRLDRRGRTAEALA</sequence>
<feature type="transmembrane region" description="Helical" evidence="3">
    <location>
        <begin position="162"/>
        <end position="185"/>
    </location>
</feature>
<feature type="domain" description="TRAP C4-dicarboxylate transport system permease DctM subunit" evidence="4">
    <location>
        <begin position="147"/>
        <end position="643"/>
    </location>
</feature>
<dbReference type="RefSeq" id="WP_092814778.1">
    <property type="nucleotide sequence ID" value="NZ_FMVW01000007.1"/>
</dbReference>
<evidence type="ECO:0000313" key="6">
    <source>
        <dbReference type="Proteomes" id="UP000199347"/>
    </source>
</evidence>
<organism evidence="5 6">
    <name type="scientific">Afifella marina DSM 2698</name>
    <dbReference type="NCBI Taxonomy" id="1120955"/>
    <lineage>
        <taxon>Bacteria</taxon>
        <taxon>Pseudomonadati</taxon>
        <taxon>Pseudomonadota</taxon>
        <taxon>Alphaproteobacteria</taxon>
        <taxon>Hyphomicrobiales</taxon>
        <taxon>Afifellaceae</taxon>
        <taxon>Afifella</taxon>
    </lineage>
</organism>
<dbReference type="AlphaFoldDB" id="A0A1G5NYX4"/>
<feature type="transmembrane region" description="Helical" evidence="3">
    <location>
        <begin position="473"/>
        <end position="500"/>
    </location>
</feature>
<dbReference type="NCBIfam" id="TIGR02123">
    <property type="entry name" value="TRAP_fused"/>
    <property type="match status" value="1"/>
</dbReference>
<feature type="transmembrane region" description="Helical" evidence="3">
    <location>
        <begin position="52"/>
        <end position="69"/>
    </location>
</feature>
<reference evidence="5 6" key="1">
    <citation type="submission" date="2016-10" db="EMBL/GenBank/DDBJ databases">
        <authorList>
            <person name="de Groot N.N."/>
        </authorList>
    </citation>
    <scope>NUCLEOTIDE SEQUENCE [LARGE SCALE GENOMIC DNA]</scope>
    <source>
        <strain evidence="5 6">DSM 2698</strain>
    </source>
</reference>
<keyword evidence="3" id="KW-1133">Transmembrane helix</keyword>
<protein>
    <submittedName>
        <fullName evidence="5">TRAP transporter, 4TM/12TM fusion protein</fullName>
    </submittedName>
</protein>
<feature type="transmembrane region" description="Helical" evidence="3">
    <location>
        <begin position="240"/>
        <end position="260"/>
    </location>
</feature>
<keyword evidence="1" id="KW-0813">Transport</keyword>
<dbReference type="Proteomes" id="UP000199347">
    <property type="component" value="Unassembled WGS sequence"/>
</dbReference>
<comment type="function">
    <text evidence="1">Part of the tripartite ATP-independent periplasmic (TRAP) transport system.</text>
</comment>
<feature type="transmembrane region" description="Helical" evidence="3">
    <location>
        <begin position="372"/>
        <end position="392"/>
    </location>
</feature>
<feature type="transmembrane region" description="Helical" evidence="3">
    <location>
        <begin position="331"/>
        <end position="352"/>
    </location>
</feature>
<feature type="transmembrane region" description="Helical" evidence="3">
    <location>
        <begin position="101"/>
        <end position="123"/>
    </location>
</feature>
<name>A0A1G5NYX4_AFIMA</name>
<evidence type="ECO:0000256" key="3">
    <source>
        <dbReference type="SAM" id="Phobius"/>
    </source>
</evidence>
<evidence type="ECO:0000313" key="5">
    <source>
        <dbReference type="EMBL" id="SCZ42503.1"/>
    </source>
</evidence>
<dbReference type="InterPro" id="IPR010656">
    <property type="entry name" value="DctM"/>
</dbReference>
<feature type="compositionally biased region" description="Basic and acidic residues" evidence="2">
    <location>
        <begin position="1"/>
        <end position="17"/>
    </location>
</feature>
<dbReference type="Pfam" id="PF06808">
    <property type="entry name" value="DctM"/>
    <property type="match status" value="1"/>
</dbReference>
<dbReference type="STRING" id="1120955.SAMN03080610_02930"/>
<feature type="transmembrane region" description="Helical" evidence="3">
    <location>
        <begin position="427"/>
        <end position="453"/>
    </location>
</feature>
<evidence type="ECO:0000259" key="4">
    <source>
        <dbReference type="Pfam" id="PF06808"/>
    </source>
</evidence>
<dbReference type="PANTHER" id="PTHR43849:SF2">
    <property type="entry name" value="BLL3936 PROTEIN"/>
    <property type="match status" value="1"/>
</dbReference>
<feature type="transmembrane region" description="Helical" evidence="3">
    <location>
        <begin position="398"/>
        <end position="415"/>
    </location>
</feature>
<dbReference type="PANTHER" id="PTHR43849">
    <property type="entry name" value="BLL3936 PROTEIN"/>
    <property type="match status" value="1"/>
</dbReference>
<keyword evidence="1" id="KW-0997">Cell inner membrane</keyword>
<feature type="transmembrane region" description="Helical" evidence="3">
    <location>
        <begin position="677"/>
        <end position="695"/>
    </location>
</feature>
<feature type="transmembrane region" description="Helical" evidence="3">
    <location>
        <begin position="205"/>
        <end position="228"/>
    </location>
</feature>
<gene>
    <name evidence="5" type="ORF">SAMN03080610_02930</name>
</gene>
<dbReference type="GO" id="GO:0022857">
    <property type="term" value="F:transmembrane transporter activity"/>
    <property type="evidence" value="ECO:0007669"/>
    <property type="project" value="UniProtKB-UniRule"/>
</dbReference>
<dbReference type="InterPro" id="IPR011853">
    <property type="entry name" value="TRAP_DctM-Dct_fused"/>
</dbReference>